<evidence type="ECO:0000313" key="2">
    <source>
        <dbReference type="Proteomes" id="UP000308600"/>
    </source>
</evidence>
<dbReference type="EMBL" id="ML208476">
    <property type="protein sequence ID" value="TFK64392.1"/>
    <property type="molecule type" value="Genomic_DNA"/>
</dbReference>
<protein>
    <submittedName>
        <fullName evidence="1">Uncharacterized protein</fullName>
    </submittedName>
</protein>
<gene>
    <name evidence="1" type="ORF">BDN72DRAFT_963237</name>
</gene>
<organism evidence="1 2">
    <name type="scientific">Pluteus cervinus</name>
    <dbReference type="NCBI Taxonomy" id="181527"/>
    <lineage>
        <taxon>Eukaryota</taxon>
        <taxon>Fungi</taxon>
        <taxon>Dikarya</taxon>
        <taxon>Basidiomycota</taxon>
        <taxon>Agaricomycotina</taxon>
        <taxon>Agaricomycetes</taxon>
        <taxon>Agaricomycetidae</taxon>
        <taxon>Agaricales</taxon>
        <taxon>Pluteineae</taxon>
        <taxon>Pluteaceae</taxon>
        <taxon>Pluteus</taxon>
    </lineage>
</organism>
<accession>A0ACD3AFN4</accession>
<name>A0ACD3AFN4_9AGAR</name>
<evidence type="ECO:0000313" key="1">
    <source>
        <dbReference type="EMBL" id="TFK64392.1"/>
    </source>
</evidence>
<proteinExistence type="predicted"/>
<keyword evidence="2" id="KW-1185">Reference proteome</keyword>
<dbReference type="Proteomes" id="UP000308600">
    <property type="component" value="Unassembled WGS sequence"/>
</dbReference>
<reference evidence="1 2" key="1">
    <citation type="journal article" date="2019" name="Nat. Ecol. Evol.">
        <title>Megaphylogeny resolves global patterns of mushroom evolution.</title>
        <authorList>
            <person name="Varga T."/>
            <person name="Krizsan K."/>
            <person name="Foldi C."/>
            <person name="Dima B."/>
            <person name="Sanchez-Garcia M."/>
            <person name="Sanchez-Ramirez S."/>
            <person name="Szollosi G.J."/>
            <person name="Szarkandi J.G."/>
            <person name="Papp V."/>
            <person name="Albert L."/>
            <person name="Andreopoulos W."/>
            <person name="Angelini C."/>
            <person name="Antonin V."/>
            <person name="Barry K.W."/>
            <person name="Bougher N.L."/>
            <person name="Buchanan P."/>
            <person name="Buyck B."/>
            <person name="Bense V."/>
            <person name="Catcheside P."/>
            <person name="Chovatia M."/>
            <person name="Cooper J."/>
            <person name="Damon W."/>
            <person name="Desjardin D."/>
            <person name="Finy P."/>
            <person name="Geml J."/>
            <person name="Haridas S."/>
            <person name="Hughes K."/>
            <person name="Justo A."/>
            <person name="Karasinski D."/>
            <person name="Kautmanova I."/>
            <person name="Kiss B."/>
            <person name="Kocsube S."/>
            <person name="Kotiranta H."/>
            <person name="LaButti K.M."/>
            <person name="Lechner B.E."/>
            <person name="Liimatainen K."/>
            <person name="Lipzen A."/>
            <person name="Lukacs Z."/>
            <person name="Mihaltcheva S."/>
            <person name="Morgado L.N."/>
            <person name="Niskanen T."/>
            <person name="Noordeloos M.E."/>
            <person name="Ohm R.A."/>
            <person name="Ortiz-Santana B."/>
            <person name="Ovrebo C."/>
            <person name="Racz N."/>
            <person name="Riley R."/>
            <person name="Savchenko A."/>
            <person name="Shiryaev A."/>
            <person name="Soop K."/>
            <person name="Spirin V."/>
            <person name="Szebenyi C."/>
            <person name="Tomsovsky M."/>
            <person name="Tulloss R.E."/>
            <person name="Uehling J."/>
            <person name="Grigoriev I.V."/>
            <person name="Vagvolgyi C."/>
            <person name="Papp T."/>
            <person name="Martin F.M."/>
            <person name="Miettinen O."/>
            <person name="Hibbett D.S."/>
            <person name="Nagy L.G."/>
        </authorList>
    </citation>
    <scope>NUCLEOTIDE SEQUENCE [LARGE SCALE GENOMIC DNA]</scope>
    <source>
        <strain evidence="1 2">NL-1719</strain>
    </source>
</reference>
<sequence>MKRHWKSFKTSVLSRGARPASDVHANTLSVVDPATEIGSALSQDDEQPSHLPPEIEYEIFVLAFYNDEKGRTNLLRVAKRVTDWLIPMLYKVVIIVKGVDEQPYPPVESLRQHGHHVRSIVASFHFDSQGTFAGDMLLSSCPHVSDLVLWNGVNTTAKVLNLPITRLFFKETDFVGAKLWDLPKTPQIQRWCSNITHLVLGGHINDSEVASTPCLNVLTLFPSLTHFMTFCWNKTPVIRRILACCLRLKVFVWLWGRPAIVNRTTVAREGDECPVDDPRIVTLNGYYLTDWIKGSRGEDDIWILAEREIRNRRHDIHISLPVV</sequence>